<evidence type="ECO:0008006" key="5">
    <source>
        <dbReference type="Google" id="ProtNLM"/>
    </source>
</evidence>
<name>A0A9D9NJR6_9BACT</name>
<dbReference type="AlphaFoldDB" id="A0A9D9NJR6"/>
<dbReference type="EMBL" id="JADIMC010000043">
    <property type="protein sequence ID" value="MBO8476071.1"/>
    <property type="molecule type" value="Genomic_DNA"/>
</dbReference>
<feature type="region of interest" description="Disordered" evidence="1">
    <location>
        <begin position="63"/>
        <end position="173"/>
    </location>
</feature>
<feature type="compositionally biased region" description="Basic and acidic residues" evidence="1">
    <location>
        <begin position="109"/>
        <end position="140"/>
    </location>
</feature>
<keyword evidence="2" id="KW-0472">Membrane</keyword>
<reference evidence="3" key="1">
    <citation type="submission" date="2020-10" db="EMBL/GenBank/DDBJ databases">
        <authorList>
            <person name="Gilroy R."/>
        </authorList>
    </citation>
    <scope>NUCLEOTIDE SEQUENCE</scope>
    <source>
        <strain evidence="3">6919</strain>
    </source>
</reference>
<dbReference type="Proteomes" id="UP000823598">
    <property type="component" value="Unassembled WGS sequence"/>
</dbReference>
<evidence type="ECO:0000313" key="3">
    <source>
        <dbReference type="EMBL" id="MBO8476071.1"/>
    </source>
</evidence>
<accession>A0A9D9NJR6</accession>
<sequence>MKEKKDRKYNLTAIAAALLLHGGICLLMLFSYIDYTAPEEKEFLQPVTDITFGGEYVMLGDMPLPNLDDGEASGASADETSLQADEDINSGEQGEGTSLVSTNESSEMPSEKKQNGPSKEELEAQARAKKERERQQHESNRISSSVKDAFGKAGGKSGSRNGNADHGALSGQPGHTLGVGYTLSSWGRPASSVDGEVRIRVRVNAEGKVIEATYADGKGAAAANSQVRRSCEQASLKSRFSVPKNSSGEKVGLIIWRFE</sequence>
<keyword evidence="2" id="KW-1133">Transmembrane helix</keyword>
<protein>
    <recommendedName>
        <fullName evidence="5">Energy transducer TonB</fullName>
    </recommendedName>
</protein>
<proteinExistence type="predicted"/>
<evidence type="ECO:0000256" key="2">
    <source>
        <dbReference type="SAM" id="Phobius"/>
    </source>
</evidence>
<reference evidence="3" key="2">
    <citation type="journal article" date="2021" name="PeerJ">
        <title>Extensive microbial diversity within the chicken gut microbiome revealed by metagenomics and culture.</title>
        <authorList>
            <person name="Gilroy R."/>
            <person name="Ravi A."/>
            <person name="Getino M."/>
            <person name="Pursley I."/>
            <person name="Horton D.L."/>
            <person name="Alikhan N.F."/>
            <person name="Baker D."/>
            <person name="Gharbi K."/>
            <person name="Hall N."/>
            <person name="Watson M."/>
            <person name="Adriaenssens E.M."/>
            <person name="Foster-Nyarko E."/>
            <person name="Jarju S."/>
            <person name="Secka A."/>
            <person name="Antonio M."/>
            <person name="Oren A."/>
            <person name="Chaudhuri R.R."/>
            <person name="La Ragione R."/>
            <person name="Hildebrand F."/>
            <person name="Pallen M.J."/>
        </authorList>
    </citation>
    <scope>NUCLEOTIDE SEQUENCE</scope>
    <source>
        <strain evidence="3">6919</strain>
    </source>
</reference>
<gene>
    <name evidence="3" type="ORF">IAB88_03665</name>
</gene>
<evidence type="ECO:0000256" key="1">
    <source>
        <dbReference type="SAM" id="MobiDB-lite"/>
    </source>
</evidence>
<keyword evidence="2" id="KW-0812">Transmembrane</keyword>
<feature type="compositionally biased region" description="Polar residues" evidence="1">
    <location>
        <begin position="90"/>
        <end position="108"/>
    </location>
</feature>
<organism evidence="3 4">
    <name type="scientific">Candidatus Limisoma faecipullorum</name>
    <dbReference type="NCBI Taxonomy" id="2840854"/>
    <lineage>
        <taxon>Bacteria</taxon>
        <taxon>Pseudomonadati</taxon>
        <taxon>Bacteroidota</taxon>
        <taxon>Bacteroidia</taxon>
        <taxon>Bacteroidales</taxon>
        <taxon>Candidatus Limisoma</taxon>
    </lineage>
</organism>
<dbReference type="SUPFAM" id="SSF74653">
    <property type="entry name" value="TolA/TonB C-terminal domain"/>
    <property type="match status" value="1"/>
</dbReference>
<evidence type="ECO:0000313" key="4">
    <source>
        <dbReference type="Proteomes" id="UP000823598"/>
    </source>
</evidence>
<comment type="caution">
    <text evidence="3">The sequence shown here is derived from an EMBL/GenBank/DDBJ whole genome shotgun (WGS) entry which is preliminary data.</text>
</comment>
<feature type="transmembrane region" description="Helical" evidence="2">
    <location>
        <begin position="12"/>
        <end position="33"/>
    </location>
</feature>